<dbReference type="InterPro" id="IPR006218">
    <property type="entry name" value="DAHP1/KDSA"/>
</dbReference>
<evidence type="ECO:0000256" key="5">
    <source>
        <dbReference type="ARBA" id="ARBA00022679"/>
    </source>
</evidence>
<gene>
    <name evidence="11" type="ORF">RZS28_05540</name>
</gene>
<keyword evidence="5 8" id="KW-0808">Transferase</keyword>
<organism evidence="11 12">
    <name type="scientific">Methylocapsa polymorpha</name>
    <dbReference type="NCBI Taxonomy" id="3080828"/>
    <lineage>
        <taxon>Bacteria</taxon>
        <taxon>Pseudomonadati</taxon>
        <taxon>Pseudomonadota</taxon>
        <taxon>Alphaproteobacteria</taxon>
        <taxon>Hyphomicrobiales</taxon>
        <taxon>Beijerinckiaceae</taxon>
        <taxon>Methylocapsa</taxon>
    </lineage>
</organism>
<dbReference type="PANTHER" id="PTHR21225">
    <property type="entry name" value="PHOSPHO-2-DEHYDRO-3-DEOXYHEPTONATE ALDOLASE DAHP SYNTHETASE"/>
    <property type="match status" value="1"/>
</dbReference>
<dbReference type="PANTHER" id="PTHR21225:SF12">
    <property type="entry name" value="PHOSPHO-2-DEHYDRO-3-DEOXYHEPTONATE ALDOLASE, TYROSINE-INHIBITED"/>
    <property type="match status" value="1"/>
</dbReference>
<evidence type="ECO:0000256" key="3">
    <source>
        <dbReference type="ARBA" id="ARBA00007985"/>
    </source>
</evidence>
<comment type="function">
    <text evidence="1 8">Stereospecific condensation of phosphoenolpyruvate (PEP) and D-erythrose-4-phosphate (E4P) giving rise to 3-deoxy-D-arabino-heptulosonate-7-phosphate (DAHP).</text>
</comment>
<evidence type="ECO:0000256" key="8">
    <source>
        <dbReference type="PIRNR" id="PIRNR001361"/>
    </source>
</evidence>
<dbReference type="InterPro" id="IPR006219">
    <property type="entry name" value="DAHP_synth_1"/>
</dbReference>
<keyword evidence="12" id="KW-1185">Reference proteome</keyword>
<accession>A0ABZ0HVF9</accession>
<dbReference type="NCBIfam" id="NF009395">
    <property type="entry name" value="PRK12755.1"/>
    <property type="match status" value="1"/>
</dbReference>
<dbReference type="EMBL" id="CP136862">
    <property type="protein sequence ID" value="WOJ90752.1"/>
    <property type="molecule type" value="Genomic_DNA"/>
</dbReference>
<dbReference type="GO" id="GO:0003849">
    <property type="term" value="F:3-deoxy-7-phosphoheptulonate synthase activity"/>
    <property type="evidence" value="ECO:0007669"/>
    <property type="project" value="UniProtKB-EC"/>
</dbReference>
<dbReference type="NCBIfam" id="TIGR00034">
    <property type="entry name" value="aroFGH"/>
    <property type="match status" value="1"/>
</dbReference>
<dbReference type="Pfam" id="PF00793">
    <property type="entry name" value="DAHP_synth_1"/>
    <property type="match status" value="1"/>
</dbReference>
<dbReference type="Proteomes" id="UP001626536">
    <property type="component" value="Chromosome"/>
</dbReference>
<keyword evidence="6 8" id="KW-0057">Aromatic amino acid biosynthesis</keyword>
<reference evidence="11 12" key="1">
    <citation type="submission" date="2023-10" db="EMBL/GenBank/DDBJ databases">
        <title>Novel methanotroph of the genus Methylocapsa from a subarctic wetland.</title>
        <authorList>
            <person name="Belova S.E."/>
            <person name="Oshkin I.Y."/>
            <person name="Miroshnikov K."/>
            <person name="Dedysh S.N."/>
        </authorList>
    </citation>
    <scope>NUCLEOTIDE SEQUENCE [LARGE SCALE GENOMIC DNA]</scope>
    <source>
        <strain evidence="11 12">RX1</strain>
    </source>
</reference>
<evidence type="ECO:0000256" key="2">
    <source>
        <dbReference type="ARBA" id="ARBA00004688"/>
    </source>
</evidence>
<protein>
    <recommendedName>
        <fullName evidence="8">Phospho-2-dehydro-3-deoxyheptonate aldolase</fullName>
        <ecNumber evidence="8">2.5.1.54</ecNumber>
    </recommendedName>
</protein>
<dbReference type="EC" id="2.5.1.54" evidence="8"/>
<dbReference type="NCBIfam" id="NF009396">
    <property type="entry name" value="PRK12756.1"/>
    <property type="match status" value="1"/>
</dbReference>
<sequence length="368" mass="39845">MLTTDDLRIREIKELTPPVEIIREFARTETATKTVIGARSALRRILRGEDDRLAVVIGPCSIHDPHAALDYAARLAETRKRLGGELEILMRVYFEKPRTTVGWKGLINDPRLDGSFAIDKGLRIARSLLLDINNLGLPAGCEFLDMITPQYIADLVSWGAIGARTTESQVHRELASGLSCPIGFKNGTDGNVRIAVDAVKAATQPHHFLAVTKTGRSAIASTTGNEDCHIILRGGNAPNHDAASVAAACAEAVQSGLAPHLMIDASHANSRKKPENQPQVIEDIASQLAAGEQRIIGVMIESHLRAGRQDLVSGQPLVYGQSITDGCIDWETSVELLERLAQSIRERRRAKRRVDGEGESLSHSASGG</sequence>
<dbReference type="PIRSF" id="PIRSF001361">
    <property type="entry name" value="DAHP_synthase"/>
    <property type="match status" value="1"/>
</dbReference>
<dbReference type="Gene3D" id="3.20.20.70">
    <property type="entry name" value="Aldolase class I"/>
    <property type="match status" value="1"/>
</dbReference>
<evidence type="ECO:0000256" key="7">
    <source>
        <dbReference type="ARBA" id="ARBA00047508"/>
    </source>
</evidence>
<comment type="catalytic activity">
    <reaction evidence="7 8">
        <text>D-erythrose 4-phosphate + phosphoenolpyruvate + H2O = 7-phospho-2-dehydro-3-deoxy-D-arabino-heptonate + phosphate</text>
        <dbReference type="Rhea" id="RHEA:14717"/>
        <dbReference type="ChEBI" id="CHEBI:15377"/>
        <dbReference type="ChEBI" id="CHEBI:16897"/>
        <dbReference type="ChEBI" id="CHEBI:43474"/>
        <dbReference type="ChEBI" id="CHEBI:58394"/>
        <dbReference type="ChEBI" id="CHEBI:58702"/>
        <dbReference type="EC" id="2.5.1.54"/>
    </reaction>
</comment>
<keyword evidence="4 8" id="KW-0028">Amino-acid biosynthesis</keyword>
<dbReference type="SUPFAM" id="SSF51569">
    <property type="entry name" value="Aldolase"/>
    <property type="match status" value="1"/>
</dbReference>
<evidence type="ECO:0000313" key="12">
    <source>
        <dbReference type="Proteomes" id="UP001626536"/>
    </source>
</evidence>
<proteinExistence type="inferred from homology"/>
<evidence type="ECO:0000256" key="1">
    <source>
        <dbReference type="ARBA" id="ARBA00003726"/>
    </source>
</evidence>
<feature type="region of interest" description="Disordered" evidence="9">
    <location>
        <begin position="347"/>
        <end position="368"/>
    </location>
</feature>
<dbReference type="InterPro" id="IPR013785">
    <property type="entry name" value="Aldolase_TIM"/>
</dbReference>
<feature type="domain" description="DAHP synthetase I/KDSA" evidence="10">
    <location>
        <begin position="40"/>
        <end position="337"/>
    </location>
</feature>
<dbReference type="RefSeq" id="WP_407340338.1">
    <property type="nucleotide sequence ID" value="NZ_CP136862.1"/>
</dbReference>
<evidence type="ECO:0000313" key="11">
    <source>
        <dbReference type="EMBL" id="WOJ90752.1"/>
    </source>
</evidence>
<evidence type="ECO:0000256" key="6">
    <source>
        <dbReference type="ARBA" id="ARBA00023141"/>
    </source>
</evidence>
<evidence type="ECO:0000259" key="10">
    <source>
        <dbReference type="Pfam" id="PF00793"/>
    </source>
</evidence>
<evidence type="ECO:0000256" key="9">
    <source>
        <dbReference type="SAM" id="MobiDB-lite"/>
    </source>
</evidence>
<comment type="pathway">
    <text evidence="2 8">Metabolic intermediate biosynthesis; chorismate biosynthesis; chorismate from D-erythrose 4-phosphate and phosphoenolpyruvate: step 1/7.</text>
</comment>
<name>A0ABZ0HVF9_9HYPH</name>
<comment type="similarity">
    <text evidence="3 8">Belongs to the class-I DAHP synthase family.</text>
</comment>
<evidence type="ECO:0000256" key="4">
    <source>
        <dbReference type="ARBA" id="ARBA00022605"/>
    </source>
</evidence>